<accession>A0ABN1RXZ3</accession>
<evidence type="ECO:0000313" key="1">
    <source>
        <dbReference type="EMBL" id="GAA0967509.1"/>
    </source>
</evidence>
<dbReference type="Proteomes" id="UP001500665">
    <property type="component" value="Unassembled WGS sequence"/>
</dbReference>
<organism evidence="1 2">
    <name type="scientific">Actinocorallia libanotica</name>
    <dbReference type="NCBI Taxonomy" id="46162"/>
    <lineage>
        <taxon>Bacteria</taxon>
        <taxon>Bacillati</taxon>
        <taxon>Actinomycetota</taxon>
        <taxon>Actinomycetes</taxon>
        <taxon>Streptosporangiales</taxon>
        <taxon>Thermomonosporaceae</taxon>
        <taxon>Actinocorallia</taxon>
    </lineage>
</organism>
<evidence type="ECO:0000313" key="2">
    <source>
        <dbReference type="Proteomes" id="UP001500665"/>
    </source>
</evidence>
<comment type="caution">
    <text evidence="1">The sequence shown here is derived from an EMBL/GenBank/DDBJ whole genome shotgun (WGS) entry which is preliminary data.</text>
</comment>
<name>A0ABN1RXZ3_9ACTN</name>
<protein>
    <submittedName>
        <fullName evidence="1">Uncharacterized protein</fullName>
    </submittedName>
</protein>
<dbReference type="EMBL" id="BAAAHH010000050">
    <property type="protein sequence ID" value="GAA0967509.1"/>
    <property type="molecule type" value="Genomic_DNA"/>
</dbReference>
<sequence length="122" mass="13019">MLRRAADGLLTTSAAVDLLIGHRVWLTRGDFARYVEVETDPRYAGDTPMALVRWKAAVTAVKAGRLVCTSSEAAMLRVAASIAEGLPVDLRDAVGGLDARNIALVLEALATANGRRMVVTTR</sequence>
<proteinExistence type="predicted"/>
<gene>
    <name evidence="1" type="ORF">GCM10009550_71470</name>
</gene>
<keyword evidence="2" id="KW-1185">Reference proteome</keyword>
<reference evidence="1 2" key="1">
    <citation type="journal article" date="2019" name="Int. J. Syst. Evol. Microbiol.">
        <title>The Global Catalogue of Microorganisms (GCM) 10K type strain sequencing project: providing services to taxonomists for standard genome sequencing and annotation.</title>
        <authorList>
            <consortium name="The Broad Institute Genomics Platform"/>
            <consortium name="The Broad Institute Genome Sequencing Center for Infectious Disease"/>
            <person name="Wu L."/>
            <person name="Ma J."/>
        </authorList>
    </citation>
    <scope>NUCLEOTIDE SEQUENCE [LARGE SCALE GENOMIC DNA]</scope>
    <source>
        <strain evidence="1 2">JCM 10696</strain>
    </source>
</reference>